<dbReference type="GeneID" id="64669491"/>
<evidence type="ECO:0000313" key="3">
    <source>
        <dbReference type="Proteomes" id="UP001195769"/>
    </source>
</evidence>
<sequence>MAASSKLTEENWYPSNLLAYNALPAHQAFDSPISDAKSTADTRTDFYDRSLTSRRYALIGVACSSIFGCLCITAGTVTLANHGIAGVTPLNMMDWKGNTRNPWWLQLKIYPLILNLIVTLCTESIGFIHGISLRSALASESRLRFNTNLRLLTAARGWYNPNGVLLNGISAVLLIISYSSASFIIYLDDQLTMPVSTGVAIAGFPLLILGVALLLQVMIALSGMRAVKIMTWSSSPFDLTAALLHHTQLTPDPFRCMRRVSDLDTYGGPAKPQETQPSAWHAHPSIRKVVIFLWVIVVACAVWAVLVMYFSDLYGLPLTLRTWSFFQNEQSKLISYFSYYMTDVNLEAWALFFVNIAVVQGPLTLMLHCSELTVNVIRDERQWRCATGGKGLRVATNPLEPILTHPICLILFFAKPFLHWMFALSFSVSFIAFDEIVSVFSVYMYTAQIWNLCIALVIFACFFTFIALRRPYGPQPAAYGHVQTLANLVDEWSPVMWWGHKEDGIPYCHAGGAFVLYSR</sequence>
<organism evidence="2 3">
    <name type="scientific">Suillus fuscotomentosus</name>
    <dbReference type="NCBI Taxonomy" id="1912939"/>
    <lineage>
        <taxon>Eukaryota</taxon>
        <taxon>Fungi</taxon>
        <taxon>Dikarya</taxon>
        <taxon>Basidiomycota</taxon>
        <taxon>Agaricomycotina</taxon>
        <taxon>Agaricomycetes</taxon>
        <taxon>Agaricomycetidae</taxon>
        <taxon>Boletales</taxon>
        <taxon>Suillineae</taxon>
        <taxon>Suillaceae</taxon>
        <taxon>Suillus</taxon>
    </lineage>
</organism>
<keyword evidence="1" id="KW-0472">Membrane</keyword>
<dbReference type="AlphaFoldDB" id="A0AAD4E717"/>
<gene>
    <name evidence="2" type="ORF">F5891DRAFT_953605</name>
</gene>
<dbReference type="Proteomes" id="UP001195769">
    <property type="component" value="Unassembled WGS sequence"/>
</dbReference>
<evidence type="ECO:0000313" key="2">
    <source>
        <dbReference type="EMBL" id="KAG1899523.1"/>
    </source>
</evidence>
<name>A0AAD4E717_9AGAM</name>
<evidence type="ECO:0000256" key="1">
    <source>
        <dbReference type="SAM" id="Phobius"/>
    </source>
</evidence>
<proteinExistence type="predicted"/>
<feature type="transmembrane region" description="Helical" evidence="1">
    <location>
        <begin position="449"/>
        <end position="468"/>
    </location>
</feature>
<reference evidence="2" key="1">
    <citation type="journal article" date="2020" name="New Phytol.">
        <title>Comparative genomics reveals dynamic genome evolution in host specialist ectomycorrhizal fungi.</title>
        <authorList>
            <person name="Lofgren L.A."/>
            <person name="Nguyen N.H."/>
            <person name="Vilgalys R."/>
            <person name="Ruytinx J."/>
            <person name="Liao H.L."/>
            <person name="Branco S."/>
            <person name="Kuo A."/>
            <person name="LaButti K."/>
            <person name="Lipzen A."/>
            <person name="Andreopoulos W."/>
            <person name="Pangilinan J."/>
            <person name="Riley R."/>
            <person name="Hundley H."/>
            <person name="Na H."/>
            <person name="Barry K."/>
            <person name="Grigoriev I.V."/>
            <person name="Stajich J.E."/>
            <person name="Kennedy P.G."/>
        </authorList>
    </citation>
    <scope>NUCLEOTIDE SEQUENCE</scope>
    <source>
        <strain evidence="2">FC203</strain>
    </source>
</reference>
<dbReference type="RefSeq" id="XP_041225099.1">
    <property type="nucleotide sequence ID" value="XM_041375193.1"/>
</dbReference>
<feature type="transmembrane region" description="Helical" evidence="1">
    <location>
        <begin position="56"/>
        <end position="80"/>
    </location>
</feature>
<keyword evidence="1" id="KW-0812">Transmembrane</keyword>
<feature type="transmembrane region" description="Helical" evidence="1">
    <location>
        <begin position="109"/>
        <end position="133"/>
    </location>
</feature>
<feature type="transmembrane region" description="Helical" evidence="1">
    <location>
        <begin position="348"/>
        <end position="368"/>
    </location>
</feature>
<dbReference type="EMBL" id="JABBWK010000032">
    <property type="protein sequence ID" value="KAG1899523.1"/>
    <property type="molecule type" value="Genomic_DNA"/>
</dbReference>
<accession>A0AAD4E717</accession>
<keyword evidence="1" id="KW-1133">Transmembrane helix</keyword>
<feature type="transmembrane region" description="Helical" evidence="1">
    <location>
        <begin position="289"/>
        <end position="310"/>
    </location>
</feature>
<feature type="transmembrane region" description="Helical" evidence="1">
    <location>
        <begin position="164"/>
        <end position="187"/>
    </location>
</feature>
<protein>
    <submittedName>
        <fullName evidence="2">Uncharacterized protein</fullName>
    </submittedName>
</protein>
<feature type="transmembrane region" description="Helical" evidence="1">
    <location>
        <begin position="199"/>
        <end position="221"/>
    </location>
</feature>
<keyword evidence="3" id="KW-1185">Reference proteome</keyword>
<comment type="caution">
    <text evidence="2">The sequence shown here is derived from an EMBL/GenBank/DDBJ whole genome shotgun (WGS) entry which is preliminary data.</text>
</comment>
<feature type="transmembrane region" description="Helical" evidence="1">
    <location>
        <begin position="420"/>
        <end position="443"/>
    </location>
</feature>